<evidence type="ECO:0000313" key="2">
    <source>
        <dbReference type="EMBL" id="QDU36905.1"/>
    </source>
</evidence>
<gene>
    <name evidence="2" type="ORF">Mal4_12060</name>
</gene>
<accession>A0A517Z355</accession>
<dbReference type="Pfam" id="PF13488">
    <property type="entry name" value="Gly-zipper_Omp"/>
    <property type="match status" value="1"/>
</dbReference>
<dbReference type="KEGG" id="mri:Mal4_12060"/>
<dbReference type="RefSeq" id="WP_197444137.1">
    <property type="nucleotide sequence ID" value="NZ_CP036275.1"/>
</dbReference>
<evidence type="ECO:0000313" key="3">
    <source>
        <dbReference type="Proteomes" id="UP000320496"/>
    </source>
</evidence>
<sequence length="216" mass="21723">MNASAHLPALLCLLIPVAAGCHGMNHTQAGAAFGSGVGALTGAVIGSQSGHAAGGAVIGAATGAMAGGLIGNAEDAREERDAAIAQAQFAQYQAQNPPLTNADLIFMAQSGLGEQVIVNSIQTRGGQFDLSPQGLVQLKNSGVSDGVIVAIQQSAASGSAPAAAAPVPAIARTEVVVVEPRPSFGVIVAPRPRPIVVGPPRHFHGPRRRGHLHVHF</sequence>
<proteinExistence type="predicted"/>
<keyword evidence="3" id="KW-1185">Reference proteome</keyword>
<dbReference type="InterPro" id="IPR039567">
    <property type="entry name" value="Gly-zipper"/>
</dbReference>
<name>A0A517Z355_9PLAN</name>
<protein>
    <recommendedName>
        <fullName evidence="1">Glycine zipper domain-containing protein</fullName>
    </recommendedName>
</protein>
<feature type="domain" description="Glycine zipper" evidence="1">
    <location>
        <begin position="34"/>
        <end position="77"/>
    </location>
</feature>
<evidence type="ECO:0000259" key="1">
    <source>
        <dbReference type="Pfam" id="PF13488"/>
    </source>
</evidence>
<reference evidence="2 3" key="1">
    <citation type="submission" date="2019-02" db="EMBL/GenBank/DDBJ databases">
        <title>Deep-cultivation of Planctomycetes and their phenomic and genomic characterization uncovers novel biology.</title>
        <authorList>
            <person name="Wiegand S."/>
            <person name="Jogler M."/>
            <person name="Boedeker C."/>
            <person name="Pinto D."/>
            <person name="Vollmers J."/>
            <person name="Rivas-Marin E."/>
            <person name="Kohn T."/>
            <person name="Peeters S.H."/>
            <person name="Heuer A."/>
            <person name="Rast P."/>
            <person name="Oberbeckmann S."/>
            <person name="Bunk B."/>
            <person name="Jeske O."/>
            <person name="Meyerdierks A."/>
            <person name="Storesund J.E."/>
            <person name="Kallscheuer N."/>
            <person name="Luecker S."/>
            <person name="Lage O.M."/>
            <person name="Pohl T."/>
            <person name="Merkel B.J."/>
            <person name="Hornburger P."/>
            <person name="Mueller R.-W."/>
            <person name="Bruemmer F."/>
            <person name="Labrenz M."/>
            <person name="Spormann A.M."/>
            <person name="Op den Camp H."/>
            <person name="Overmann J."/>
            <person name="Amann R."/>
            <person name="Jetten M.S.M."/>
            <person name="Mascher T."/>
            <person name="Medema M.H."/>
            <person name="Devos D.P."/>
            <person name="Kaster A.-K."/>
            <person name="Ovreas L."/>
            <person name="Rohde M."/>
            <person name="Galperin M.Y."/>
            <person name="Jogler C."/>
        </authorList>
    </citation>
    <scope>NUCLEOTIDE SEQUENCE [LARGE SCALE GENOMIC DNA]</scope>
    <source>
        <strain evidence="2 3">Mal4</strain>
    </source>
</reference>
<dbReference type="AlphaFoldDB" id="A0A517Z355"/>
<organism evidence="2 3">
    <name type="scientific">Maioricimonas rarisocia</name>
    <dbReference type="NCBI Taxonomy" id="2528026"/>
    <lineage>
        <taxon>Bacteria</taxon>
        <taxon>Pseudomonadati</taxon>
        <taxon>Planctomycetota</taxon>
        <taxon>Planctomycetia</taxon>
        <taxon>Planctomycetales</taxon>
        <taxon>Planctomycetaceae</taxon>
        <taxon>Maioricimonas</taxon>
    </lineage>
</organism>
<dbReference type="Proteomes" id="UP000320496">
    <property type="component" value="Chromosome"/>
</dbReference>
<dbReference type="EMBL" id="CP036275">
    <property type="protein sequence ID" value="QDU36905.1"/>
    <property type="molecule type" value="Genomic_DNA"/>
</dbReference>